<proteinExistence type="predicted"/>
<dbReference type="SUPFAM" id="SSF53474">
    <property type="entry name" value="alpha/beta-Hydrolases"/>
    <property type="match status" value="1"/>
</dbReference>
<gene>
    <name evidence="1" type="ORF">XD94_0676</name>
</gene>
<dbReference type="InterPro" id="IPR029058">
    <property type="entry name" value="AB_hydrolase_fold"/>
</dbReference>
<organism evidence="1 2">
    <name type="scientific">Mesotoga prima</name>
    <dbReference type="NCBI Taxonomy" id="1184387"/>
    <lineage>
        <taxon>Bacteria</taxon>
        <taxon>Thermotogati</taxon>
        <taxon>Thermotogota</taxon>
        <taxon>Thermotogae</taxon>
        <taxon>Kosmotogales</taxon>
        <taxon>Kosmotogaceae</taxon>
        <taxon>Mesotoga</taxon>
    </lineage>
</organism>
<comment type="caution">
    <text evidence="1">The sequence shown here is derived from an EMBL/GenBank/DDBJ whole genome shotgun (WGS) entry which is preliminary data.</text>
</comment>
<dbReference type="Proteomes" id="UP000054092">
    <property type="component" value="Unassembled WGS sequence"/>
</dbReference>
<dbReference type="InterPro" id="IPR019149">
    <property type="entry name" value="ABHD18"/>
</dbReference>
<evidence type="ECO:0000313" key="2">
    <source>
        <dbReference type="Proteomes" id="UP000054092"/>
    </source>
</evidence>
<dbReference type="Pfam" id="PF09752">
    <property type="entry name" value="ABHD18"/>
    <property type="match status" value="1"/>
</dbReference>
<dbReference type="AlphaFoldDB" id="A0A101HPZ0"/>
<accession>A0A101HPZ0</accession>
<reference evidence="2" key="1">
    <citation type="journal article" date="2015" name="MBio">
        <title>Genome-Resolved Metagenomic Analysis Reveals Roles for Candidate Phyla and Other Microbial Community Members in Biogeochemical Transformations in Oil Reservoirs.</title>
        <authorList>
            <person name="Hu P."/>
            <person name="Tom L."/>
            <person name="Singh A."/>
            <person name="Thomas B.C."/>
            <person name="Baker B.J."/>
            <person name="Piceno Y.M."/>
            <person name="Andersen G.L."/>
            <person name="Banfield J.F."/>
        </authorList>
    </citation>
    <scope>NUCLEOTIDE SEQUENCE [LARGE SCALE GENOMIC DNA]</scope>
</reference>
<evidence type="ECO:0000313" key="1">
    <source>
        <dbReference type="EMBL" id="KUK80957.1"/>
    </source>
</evidence>
<dbReference type="EMBL" id="LGGP01000094">
    <property type="protein sequence ID" value="KUK80957.1"/>
    <property type="molecule type" value="Genomic_DNA"/>
</dbReference>
<dbReference type="PATRIC" id="fig|1184387.3.peg.1058"/>
<sequence>MENVVFARRYSDHPEIIERSDSDKGSRIILKSNYPSGFSENGDLPLYLYKGGRKGTVLFFHGRGEKNLDYLRWFPENLAKTGYSGAMMILPYHFERTPIGYRSGELFLDPRTDVLRERFENAVVDGLTCLNYLKWECPPPYFLMGYSFGGFISVITAALDKSICALSLVVTGGNFYHITWKSFVTGVMRVKYEEDGSCNKEKCKKLHGEDYERYIRSLEGPELEIGSAPISCFEYDPLTFAKFVKCPTLINGALFDIFVPRRSTKELSERIPNSTLRWMPTGHLTSILLKKTILKRSIDFFEGKCKGKNVL</sequence>
<protein>
    <submittedName>
        <fullName evidence="1">Lysophospholipase</fullName>
    </submittedName>
</protein>
<name>A0A101HPZ0_9BACT</name>
<dbReference type="Gene3D" id="3.40.50.1820">
    <property type="entry name" value="alpha/beta hydrolase"/>
    <property type="match status" value="1"/>
</dbReference>